<evidence type="ECO:0000256" key="1">
    <source>
        <dbReference type="ARBA" id="ARBA00023002"/>
    </source>
</evidence>
<dbReference type="OrthoDB" id="2789670at2759"/>
<dbReference type="InterPro" id="IPR002401">
    <property type="entry name" value="Cyt_P450_E_grp-I"/>
</dbReference>
<dbReference type="GO" id="GO:0005506">
    <property type="term" value="F:iron ion binding"/>
    <property type="evidence" value="ECO:0007669"/>
    <property type="project" value="InterPro"/>
</dbReference>
<dbReference type="Proteomes" id="UP000325577">
    <property type="component" value="Linkage Group LG5"/>
</dbReference>
<protein>
    <submittedName>
        <fullName evidence="3">Uncharacterized protein</fullName>
    </submittedName>
</protein>
<name>A0A5J4ZWX1_9ASTE</name>
<dbReference type="GO" id="GO:0020037">
    <property type="term" value="F:heme binding"/>
    <property type="evidence" value="ECO:0007669"/>
    <property type="project" value="InterPro"/>
</dbReference>
<dbReference type="AlphaFoldDB" id="A0A5J4ZWX1"/>
<evidence type="ECO:0000313" key="4">
    <source>
        <dbReference type="Proteomes" id="UP000325577"/>
    </source>
</evidence>
<feature type="transmembrane region" description="Helical" evidence="2">
    <location>
        <begin position="30"/>
        <end position="49"/>
    </location>
</feature>
<dbReference type="InterPro" id="IPR001128">
    <property type="entry name" value="Cyt_P450"/>
</dbReference>
<organism evidence="3 4">
    <name type="scientific">Nyssa sinensis</name>
    <dbReference type="NCBI Taxonomy" id="561372"/>
    <lineage>
        <taxon>Eukaryota</taxon>
        <taxon>Viridiplantae</taxon>
        <taxon>Streptophyta</taxon>
        <taxon>Embryophyta</taxon>
        <taxon>Tracheophyta</taxon>
        <taxon>Spermatophyta</taxon>
        <taxon>Magnoliopsida</taxon>
        <taxon>eudicotyledons</taxon>
        <taxon>Gunneridae</taxon>
        <taxon>Pentapetalae</taxon>
        <taxon>asterids</taxon>
        <taxon>Cornales</taxon>
        <taxon>Nyssaceae</taxon>
        <taxon>Nyssa</taxon>
    </lineage>
</organism>
<dbReference type="GO" id="GO:0004497">
    <property type="term" value="F:monooxygenase activity"/>
    <property type="evidence" value="ECO:0007669"/>
    <property type="project" value="InterPro"/>
</dbReference>
<accession>A0A5J4ZWX1</accession>
<reference evidence="3 4" key="1">
    <citation type="submission" date="2019-09" db="EMBL/GenBank/DDBJ databases">
        <title>A chromosome-level genome assembly of the Chinese tupelo Nyssa sinensis.</title>
        <authorList>
            <person name="Yang X."/>
            <person name="Kang M."/>
            <person name="Yang Y."/>
            <person name="Xiong H."/>
            <person name="Wang M."/>
            <person name="Zhang Z."/>
            <person name="Wang Z."/>
            <person name="Wu H."/>
            <person name="Ma T."/>
            <person name="Liu J."/>
            <person name="Xi Z."/>
        </authorList>
    </citation>
    <scope>NUCLEOTIDE SEQUENCE [LARGE SCALE GENOMIC DNA]</scope>
    <source>
        <strain evidence="3">J267</strain>
        <tissue evidence="3">Leaf</tissue>
    </source>
</reference>
<sequence length="412" mass="46932">MFSDLLDKTALIICNQWAWWWEVRNEKDELARAILTVSIVVLAIFWYLWTFLRPRTGIAPLPPGPYGLPIVGYLPFLGTNLHQSFAQIAHQYGPIFKLRLGSKLCVVLSSPSLAKEIRDQDMNFANRDPPIAARAVTYGGLDIAWSPYGSYWRTMRKIFVREMLSNSNLEASYSFRRNEAQQTIRDVSAKIGKQVDIGEITFLTELNVIMSMLWGSNLEGEKSTAVGAEFREVVSKITELIGKPNISDFFPVLSRFDIQGVEKQMKRVLQWVEQILDPIIDERMKMDTNKEENRFQNDGKKDFLQILLELKVQEDNATPITSTQIKALLMDIVVGGTDTTATMVEWVMAEIMYNPEVMKKAQEELAEVVGMNNIVEESHLPKLQYLDAVVKETFRGILRFGMIHLISSLKGS</sequence>
<keyword evidence="1" id="KW-0560">Oxidoreductase</keyword>
<keyword evidence="2" id="KW-0812">Transmembrane</keyword>
<keyword evidence="2" id="KW-1133">Transmembrane helix</keyword>
<evidence type="ECO:0000256" key="2">
    <source>
        <dbReference type="SAM" id="Phobius"/>
    </source>
</evidence>
<keyword evidence="4" id="KW-1185">Reference proteome</keyword>
<dbReference type="PANTHER" id="PTHR47951">
    <property type="entry name" value="OS08G0547900 PROTEIN"/>
    <property type="match status" value="1"/>
</dbReference>
<dbReference type="EMBL" id="CM018048">
    <property type="protein sequence ID" value="KAA8521912.1"/>
    <property type="molecule type" value="Genomic_DNA"/>
</dbReference>
<dbReference type="Pfam" id="PF00067">
    <property type="entry name" value="p450"/>
    <property type="match status" value="1"/>
</dbReference>
<evidence type="ECO:0000313" key="3">
    <source>
        <dbReference type="EMBL" id="KAA8521912.1"/>
    </source>
</evidence>
<dbReference type="GO" id="GO:0016705">
    <property type="term" value="F:oxidoreductase activity, acting on paired donors, with incorporation or reduction of molecular oxygen"/>
    <property type="evidence" value="ECO:0007669"/>
    <property type="project" value="InterPro"/>
</dbReference>
<dbReference type="PANTHER" id="PTHR47951:SF7">
    <property type="entry name" value="FLAVONOID 3',5'-HYDROXYLASE-LIKE ISOFORM X1"/>
    <property type="match status" value="1"/>
</dbReference>
<dbReference type="Gene3D" id="1.10.630.10">
    <property type="entry name" value="Cytochrome P450"/>
    <property type="match status" value="1"/>
</dbReference>
<dbReference type="SUPFAM" id="SSF48264">
    <property type="entry name" value="Cytochrome P450"/>
    <property type="match status" value="1"/>
</dbReference>
<proteinExistence type="predicted"/>
<dbReference type="PRINTS" id="PR00463">
    <property type="entry name" value="EP450I"/>
</dbReference>
<keyword evidence="2" id="KW-0472">Membrane</keyword>
<dbReference type="InterPro" id="IPR036396">
    <property type="entry name" value="Cyt_P450_sf"/>
</dbReference>
<gene>
    <name evidence="3" type="ORF">F0562_012774</name>
</gene>